<dbReference type="RefSeq" id="WP_309794371.1">
    <property type="nucleotide sequence ID" value="NZ_JAVDPW010000004.1"/>
</dbReference>
<comment type="caution">
    <text evidence="2">The sequence shown here is derived from an EMBL/GenBank/DDBJ whole genome shotgun (WGS) entry which is preliminary data.</text>
</comment>
<organism evidence="2 3">
    <name type="scientific">Inquilinus ginsengisoli</name>
    <dbReference type="NCBI Taxonomy" id="363840"/>
    <lineage>
        <taxon>Bacteria</taxon>
        <taxon>Pseudomonadati</taxon>
        <taxon>Pseudomonadota</taxon>
        <taxon>Alphaproteobacteria</taxon>
        <taxon>Rhodospirillales</taxon>
        <taxon>Rhodospirillaceae</taxon>
        <taxon>Inquilinus</taxon>
    </lineage>
</organism>
<protein>
    <recommendedName>
        <fullName evidence="4">Structural protein P5</fullName>
    </recommendedName>
</protein>
<evidence type="ECO:0000313" key="3">
    <source>
        <dbReference type="Proteomes" id="UP001262410"/>
    </source>
</evidence>
<feature type="transmembrane region" description="Helical" evidence="1">
    <location>
        <begin position="200"/>
        <end position="221"/>
    </location>
</feature>
<keyword evidence="1" id="KW-0472">Membrane</keyword>
<accession>A0ABU1JR13</accession>
<dbReference type="Proteomes" id="UP001262410">
    <property type="component" value="Unassembled WGS sequence"/>
</dbReference>
<keyword evidence="1" id="KW-0812">Transmembrane</keyword>
<sequence length="225" mass="24137">MQAKTRGERNNNPGNIERIAANKWQGRLSDAEYRTTRESRDNAGRFEVFSAVEWGIRALAALLIAYQDRHGLRTIRGLMGRWAPGQENDTSAYVDHVARLTGFGADTLLDLHSYEHLAPLVRAVITHENGRNGYANATIDEGLFRAGVKPPGKAVVNHIADRAKTTVTVAAGGTAVISAAVTALQQIAPAVPILHDLAGLPVIALAAVGVIAAAGLLIWLATRRR</sequence>
<dbReference type="EMBL" id="JAVDPW010000004">
    <property type="protein sequence ID" value="MDR6289980.1"/>
    <property type="molecule type" value="Genomic_DNA"/>
</dbReference>
<name>A0ABU1JR13_9PROT</name>
<reference evidence="2 3" key="1">
    <citation type="submission" date="2023-07" db="EMBL/GenBank/DDBJ databases">
        <title>Sorghum-associated microbial communities from plants grown in Nebraska, USA.</title>
        <authorList>
            <person name="Schachtman D."/>
        </authorList>
    </citation>
    <scope>NUCLEOTIDE SEQUENCE [LARGE SCALE GENOMIC DNA]</scope>
    <source>
        <strain evidence="2 3">584</strain>
    </source>
</reference>
<keyword evidence="1" id="KW-1133">Transmembrane helix</keyword>
<gene>
    <name evidence="2" type="ORF">E9232_002501</name>
</gene>
<proteinExistence type="predicted"/>
<evidence type="ECO:0000313" key="2">
    <source>
        <dbReference type="EMBL" id="MDR6289980.1"/>
    </source>
</evidence>
<evidence type="ECO:0008006" key="4">
    <source>
        <dbReference type="Google" id="ProtNLM"/>
    </source>
</evidence>
<evidence type="ECO:0000256" key="1">
    <source>
        <dbReference type="SAM" id="Phobius"/>
    </source>
</evidence>
<keyword evidence="3" id="KW-1185">Reference proteome</keyword>
<feature type="transmembrane region" description="Helical" evidence="1">
    <location>
        <begin position="167"/>
        <end position="188"/>
    </location>
</feature>